<organism evidence="1 2">
    <name type="scientific">Prevotella amnii CRIS 21A-A</name>
    <dbReference type="NCBI Taxonomy" id="679191"/>
    <lineage>
        <taxon>Bacteria</taxon>
        <taxon>Pseudomonadati</taxon>
        <taxon>Bacteroidota</taxon>
        <taxon>Bacteroidia</taxon>
        <taxon>Bacteroidales</taxon>
        <taxon>Prevotellaceae</taxon>
        <taxon>Prevotella</taxon>
    </lineage>
</organism>
<proteinExistence type="predicted"/>
<dbReference type="EMBL" id="ADFQ01000003">
    <property type="protein sequence ID" value="EFN92049.1"/>
    <property type="molecule type" value="Genomic_DNA"/>
</dbReference>
<dbReference type="AlphaFoldDB" id="E1GT36"/>
<comment type="caution">
    <text evidence="1">The sequence shown here is derived from an EMBL/GenBank/DDBJ whole genome shotgun (WGS) entry which is preliminary data.</text>
</comment>
<dbReference type="Proteomes" id="UP000016016">
    <property type="component" value="Unassembled WGS sequence"/>
</dbReference>
<evidence type="ECO:0000313" key="1">
    <source>
        <dbReference type="EMBL" id="EFN92049.1"/>
    </source>
</evidence>
<reference evidence="1 2" key="1">
    <citation type="submission" date="2010-09" db="EMBL/GenBank/DDBJ databases">
        <authorList>
            <person name="Harkins D.M."/>
            <person name="Madupu R."/>
            <person name="Durkin A.S."/>
            <person name="Torralba M."/>
            <person name="Methe B."/>
            <person name="Sutton G.G."/>
            <person name="Nelson K.E."/>
        </authorList>
    </citation>
    <scope>NUCLEOTIDE SEQUENCE [LARGE SCALE GENOMIC DNA]</scope>
    <source>
        <strain evidence="1 2">CRIS 21A-A</strain>
    </source>
</reference>
<accession>E1GT36</accession>
<gene>
    <name evidence="1" type="ORF">HMPREF9018_1527</name>
</gene>
<protein>
    <submittedName>
        <fullName evidence="1">Uncharacterized protein</fullName>
    </submittedName>
</protein>
<name>E1GT36_9BACT</name>
<sequence>MAYYEEKIAYLCNKTLRGYYKTTKARYIPVRKQKTEKKTRP</sequence>
<evidence type="ECO:0000313" key="2">
    <source>
        <dbReference type="Proteomes" id="UP000016016"/>
    </source>
</evidence>